<sequence length="52" mass="5925">MVVCDKLLRVSFIAREARMARVSVNSFFDHLNLVIQTMEQFGPPVIEESDKG</sequence>
<organism evidence="2 3">
    <name type="scientific">Pinctada imbricata</name>
    <name type="common">Atlantic pearl-oyster</name>
    <name type="synonym">Pinctada martensii</name>
    <dbReference type="NCBI Taxonomy" id="66713"/>
    <lineage>
        <taxon>Eukaryota</taxon>
        <taxon>Metazoa</taxon>
        <taxon>Spiralia</taxon>
        <taxon>Lophotrochozoa</taxon>
        <taxon>Mollusca</taxon>
        <taxon>Bivalvia</taxon>
        <taxon>Autobranchia</taxon>
        <taxon>Pteriomorphia</taxon>
        <taxon>Pterioida</taxon>
        <taxon>Pterioidea</taxon>
        <taxon>Pteriidae</taxon>
        <taxon>Pinctada</taxon>
    </lineage>
</organism>
<dbReference type="AlphaFoldDB" id="A0AA89C6S7"/>
<reference evidence="2" key="1">
    <citation type="submission" date="2019-08" db="EMBL/GenBank/DDBJ databases">
        <title>The improved chromosome-level genome for the pearl oyster Pinctada fucata martensii using PacBio sequencing and Hi-C.</title>
        <authorList>
            <person name="Zheng Z."/>
        </authorList>
    </citation>
    <scope>NUCLEOTIDE SEQUENCE</scope>
    <source>
        <strain evidence="2">ZZ-2019</strain>
        <tissue evidence="2">Adductor muscle</tissue>
    </source>
</reference>
<evidence type="ECO:0000256" key="1">
    <source>
        <dbReference type="ARBA" id="ARBA00007073"/>
    </source>
</evidence>
<gene>
    <name evidence="2" type="ORF">FSP39_012979</name>
</gene>
<dbReference type="PANTHER" id="PTHR31283:SF5">
    <property type="entry name" value="EKC_KEOPS COMPLEX SUBUNIT LAGE3"/>
    <property type="match status" value="1"/>
</dbReference>
<keyword evidence="3" id="KW-1185">Reference proteome</keyword>
<dbReference type="Proteomes" id="UP001186944">
    <property type="component" value="Unassembled WGS sequence"/>
</dbReference>
<evidence type="ECO:0000313" key="3">
    <source>
        <dbReference type="Proteomes" id="UP001186944"/>
    </source>
</evidence>
<dbReference type="EMBL" id="VSWD01000001">
    <property type="protein sequence ID" value="KAK3108670.1"/>
    <property type="molecule type" value="Genomic_DNA"/>
</dbReference>
<proteinExistence type="inferred from homology"/>
<name>A0AA89C6S7_PINIB</name>
<dbReference type="Gene3D" id="3.30.310.50">
    <property type="entry name" value="Alpha-D-phosphohexomutase, C-terminal domain"/>
    <property type="match status" value="1"/>
</dbReference>
<comment type="caution">
    <text evidence="2">The sequence shown here is derived from an EMBL/GenBank/DDBJ whole genome shotgun (WGS) entry which is preliminary data.</text>
</comment>
<dbReference type="GO" id="GO:0070525">
    <property type="term" value="P:tRNA threonylcarbamoyladenosine metabolic process"/>
    <property type="evidence" value="ECO:0007669"/>
    <property type="project" value="TreeGrafter"/>
</dbReference>
<dbReference type="GO" id="GO:0000408">
    <property type="term" value="C:EKC/KEOPS complex"/>
    <property type="evidence" value="ECO:0007669"/>
    <property type="project" value="TreeGrafter"/>
</dbReference>
<dbReference type="InterPro" id="IPR015419">
    <property type="entry name" value="CTAG/Pcc1"/>
</dbReference>
<protein>
    <submittedName>
        <fullName evidence="2">Uncharacterized protein</fullName>
    </submittedName>
</protein>
<dbReference type="PANTHER" id="PTHR31283">
    <property type="entry name" value="EKC/KEOPS COMPLEX SUBUNIT PCC1 FAMILY MEMBER"/>
    <property type="match status" value="1"/>
</dbReference>
<comment type="similarity">
    <text evidence="1">Belongs to the CTAG/PCC1 family.</text>
</comment>
<dbReference type="Pfam" id="PF09341">
    <property type="entry name" value="Pcc1"/>
    <property type="match status" value="1"/>
</dbReference>
<evidence type="ECO:0000313" key="2">
    <source>
        <dbReference type="EMBL" id="KAK3108670.1"/>
    </source>
</evidence>
<accession>A0AA89C6S7</accession>